<protein>
    <submittedName>
        <fullName evidence="2">Uncharacterized protein</fullName>
    </submittedName>
</protein>
<evidence type="ECO:0000313" key="3">
    <source>
        <dbReference type="Proteomes" id="UP001303046"/>
    </source>
</evidence>
<organism evidence="2 3">
    <name type="scientific">Necator americanus</name>
    <name type="common">Human hookworm</name>
    <dbReference type="NCBI Taxonomy" id="51031"/>
    <lineage>
        <taxon>Eukaryota</taxon>
        <taxon>Metazoa</taxon>
        <taxon>Ecdysozoa</taxon>
        <taxon>Nematoda</taxon>
        <taxon>Chromadorea</taxon>
        <taxon>Rhabditida</taxon>
        <taxon>Rhabditina</taxon>
        <taxon>Rhabditomorpha</taxon>
        <taxon>Strongyloidea</taxon>
        <taxon>Ancylostomatidae</taxon>
        <taxon>Bunostominae</taxon>
        <taxon>Necator</taxon>
    </lineage>
</organism>
<dbReference type="EMBL" id="JAVFWL010000003">
    <property type="protein sequence ID" value="KAK6742710.1"/>
    <property type="molecule type" value="Genomic_DNA"/>
</dbReference>
<feature type="region of interest" description="Disordered" evidence="1">
    <location>
        <begin position="221"/>
        <end position="245"/>
    </location>
</feature>
<feature type="region of interest" description="Disordered" evidence="1">
    <location>
        <begin position="1"/>
        <end position="116"/>
    </location>
</feature>
<feature type="compositionally biased region" description="Low complexity" evidence="1">
    <location>
        <begin position="362"/>
        <end position="378"/>
    </location>
</feature>
<feature type="compositionally biased region" description="Low complexity" evidence="1">
    <location>
        <begin position="58"/>
        <end position="69"/>
    </location>
</feature>
<dbReference type="Proteomes" id="UP001303046">
    <property type="component" value="Unassembled WGS sequence"/>
</dbReference>
<evidence type="ECO:0000313" key="2">
    <source>
        <dbReference type="EMBL" id="KAK6742710.1"/>
    </source>
</evidence>
<proteinExistence type="predicted"/>
<feature type="compositionally biased region" description="Basic and acidic residues" evidence="1">
    <location>
        <begin position="73"/>
        <end position="83"/>
    </location>
</feature>
<name>A0ABR1CZ33_NECAM</name>
<keyword evidence="3" id="KW-1185">Reference proteome</keyword>
<feature type="compositionally biased region" description="Basic and acidic residues" evidence="1">
    <location>
        <begin position="17"/>
        <end position="29"/>
    </location>
</feature>
<reference evidence="2 3" key="1">
    <citation type="submission" date="2023-08" db="EMBL/GenBank/DDBJ databases">
        <title>A Necator americanus chromosomal reference genome.</title>
        <authorList>
            <person name="Ilik V."/>
            <person name="Petrzelkova K.J."/>
            <person name="Pardy F."/>
            <person name="Fuh T."/>
            <person name="Niatou-Singa F.S."/>
            <person name="Gouil Q."/>
            <person name="Baker L."/>
            <person name="Ritchie M.E."/>
            <person name="Jex A.R."/>
            <person name="Gazzola D."/>
            <person name="Li H."/>
            <person name="Toshio Fujiwara R."/>
            <person name="Zhan B."/>
            <person name="Aroian R.V."/>
            <person name="Pafco B."/>
            <person name="Schwarz E.M."/>
        </authorList>
    </citation>
    <scope>NUCLEOTIDE SEQUENCE [LARGE SCALE GENOMIC DNA]</scope>
    <source>
        <strain evidence="2 3">Aroian</strain>
        <tissue evidence="2">Whole animal</tissue>
    </source>
</reference>
<feature type="compositionally biased region" description="Basic and acidic residues" evidence="1">
    <location>
        <begin position="39"/>
        <end position="52"/>
    </location>
</feature>
<accession>A0ABR1CZ33</accession>
<feature type="compositionally biased region" description="Basic residues" evidence="1">
    <location>
        <begin position="480"/>
        <end position="489"/>
    </location>
</feature>
<feature type="compositionally biased region" description="Basic and acidic residues" evidence="1">
    <location>
        <begin position="104"/>
        <end position="116"/>
    </location>
</feature>
<feature type="compositionally biased region" description="Polar residues" evidence="1">
    <location>
        <begin position="84"/>
        <end position="103"/>
    </location>
</feature>
<evidence type="ECO:0000256" key="1">
    <source>
        <dbReference type="SAM" id="MobiDB-lite"/>
    </source>
</evidence>
<comment type="caution">
    <text evidence="2">The sequence shown here is derived from an EMBL/GenBank/DDBJ whole genome shotgun (WGS) entry which is preliminary data.</text>
</comment>
<feature type="region of interest" description="Disordered" evidence="1">
    <location>
        <begin position="312"/>
        <end position="392"/>
    </location>
</feature>
<feature type="region of interest" description="Disordered" evidence="1">
    <location>
        <begin position="451"/>
        <end position="489"/>
    </location>
</feature>
<gene>
    <name evidence="2" type="primary">Necator_chrIII.g10915</name>
    <name evidence="2" type="ORF">RB195_010150</name>
</gene>
<feature type="compositionally biased region" description="Polar residues" evidence="1">
    <location>
        <begin position="334"/>
        <end position="350"/>
    </location>
</feature>
<feature type="compositionally biased region" description="Low complexity" evidence="1">
    <location>
        <begin position="227"/>
        <end position="238"/>
    </location>
</feature>
<sequence>MHGLFSFFKKKPAPKAVTKEETTTRHESFCDVNELMSDETVKKEQHPIEAPKSRKKFAAPSAPDPRSSPTVDHIARDRHDEVKSSQAENPPTAATVQQGTNTEESQKTEDHKVNASEKKSLAVAATHMHEVIHYSPQSTVKSFATPPLPNSEVPYVERRSNIILNDKSGLKTIPVSQFDGTISKQREKKVAAPSPPTSSPALELKSQTLFSPSAKINSVSSPKEAISVNDVHSSDSSVIPREQNSVEENEQLKYATEITHDYETLKTKFDLWQALQAENRNSAEARQLHMEIIYQHDSLMKKLQQTADIAVPTGKGRPSIAPDTFTPWRANRNLAPSPTQNPRMPQNIGSKTRPPALPARWTPTSSSHSLSPTTSTSSEDTDRSLFAGKQSRAVTTRDGLPVSAVPGVTHNILVTRTSVRPKVCIQVTGKCKRCGLEWTPTNKLYLSITRERNVPPKTHGTGDAQPVHGPDDASQEDQARRHRAETRRRHLLNAVHDTGEDLSLGTCENREVGGVGVLVSTSMAKNIGFFE</sequence>